<dbReference type="GO" id="GO:0005509">
    <property type="term" value="F:calcium ion binding"/>
    <property type="evidence" value="ECO:0007669"/>
    <property type="project" value="InterPro"/>
</dbReference>
<dbReference type="FunFam" id="1.10.238.10:FF:000104">
    <property type="entry name" value="calumenin isoform X1"/>
    <property type="match status" value="1"/>
</dbReference>
<dbReference type="EMBL" id="CADEAL010003502">
    <property type="protein sequence ID" value="CAB1444941.1"/>
    <property type="molecule type" value="Genomic_DNA"/>
</dbReference>
<evidence type="ECO:0000256" key="3">
    <source>
        <dbReference type="ARBA" id="ARBA00022723"/>
    </source>
</evidence>
<keyword evidence="3" id="KW-0479">Metal-binding</keyword>
<dbReference type="Pfam" id="PF13833">
    <property type="entry name" value="EF-hand_8"/>
    <property type="match status" value="1"/>
</dbReference>
<dbReference type="Gene3D" id="1.10.238.10">
    <property type="entry name" value="EF-hand"/>
    <property type="match status" value="3"/>
</dbReference>
<evidence type="ECO:0000256" key="5">
    <source>
        <dbReference type="ARBA" id="ARBA00022737"/>
    </source>
</evidence>
<name>A0A9N7YUI3_PLEPL</name>
<feature type="signal peptide" evidence="14">
    <location>
        <begin position="1"/>
        <end position="18"/>
    </location>
</feature>
<keyword evidence="8" id="KW-0325">Glycoprotein</keyword>
<keyword evidence="6" id="KW-0256">Endoplasmic reticulum</keyword>
<feature type="domain" description="EF-hand" evidence="15">
    <location>
        <begin position="183"/>
        <end position="218"/>
    </location>
</feature>
<evidence type="ECO:0000256" key="10">
    <source>
        <dbReference type="ARBA" id="ARBA00056975"/>
    </source>
</evidence>
<comment type="similarity">
    <text evidence="2">Belongs to the CREC family.</text>
</comment>
<protein>
    <recommendedName>
        <fullName evidence="12">Reticulocalbin-3</fullName>
    </recommendedName>
</protein>
<dbReference type="PANTHER" id="PTHR10827:SF52">
    <property type="entry name" value="IP16409P"/>
    <property type="match status" value="1"/>
</dbReference>
<evidence type="ECO:0000256" key="6">
    <source>
        <dbReference type="ARBA" id="ARBA00022824"/>
    </source>
</evidence>
<keyword evidence="5" id="KW-0677">Repeat</keyword>
<reference evidence="16" key="1">
    <citation type="submission" date="2020-03" db="EMBL/GenBank/DDBJ databases">
        <authorList>
            <person name="Weist P."/>
        </authorList>
    </citation>
    <scope>NUCLEOTIDE SEQUENCE</scope>
</reference>
<evidence type="ECO:0000256" key="14">
    <source>
        <dbReference type="SAM" id="SignalP"/>
    </source>
</evidence>
<feature type="domain" description="EF-hand" evidence="15">
    <location>
        <begin position="260"/>
        <end position="295"/>
    </location>
</feature>
<dbReference type="SUPFAM" id="SSF47473">
    <property type="entry name" value="EF-hand"/>
    <property type="match status" value="2"/>
</dbReference>
<dbReference type="Pfam" id="PF13499">
    <property type="entry name" value="EF-hand_7"/>
    <property type="match status" value="1"/>
</dbReference>
<comment type="function">
    <text evidence="10">Probable molecular chaperone assisting protein biosynthesis and transport in the endoplasmic reticulum. Required for the proper biosynthesis and transport of pulmonary surfactant-associated protein A/SP-A, pulmonary surfactant-associated protein D/SP-D and the lipid transporter ABCA3. By regulating both the proper expression and the degradation through the endoplasmic reticulum-associated protein degradation pathway of these proteins plays a crucial role in pulmonary surfactant homeostasis. Has an anti-fibrotic activity by negatively regulating the secretion of type I and type III collagens. This calcium-binding protein also transiently associates with immature PCSK6 and regulates its secretion.</text>
</comment>
<feature type="domain" description="EF-hand" evidence="15">
    <location>
        <begin position="102"/>
        <end position="137"/>
    </location>
</feature>
<evidence type="ECO:0000313" key="16">
    <source>
        <dbReference type="EMBL" id="CAB1444941.1"/>
    </source>
</evidence>
<evidence type="ECO:0000256" key="11">
    <source>
        <dbReference type="ARBA" id="ARBA00063143"/>
    </source>
</evidence>
<dbReference type="InterPro" id="IPR011992">
    <property type="entry name" value="EF-hand-dom_pair"/>
</dbReference>
<evidence type="ECO:0000256" key="8">
    <source>
        <dbReference type="ARBA" id="ARBA00023180"/>
    </source>
</evidence>
<feature type="domain" description="EF-hand" evidence="15">
    <location>
        <begin position="66"/>
        <end position="101"/>
    </location>
</feature>
<organism evidence="16 17">
    <name type="scientific">Pleuronectes platessa</name>
    <name type="common">European plaice</name>
    <dbReference type="NCBI Taxonomy" id="8262"/>
    <lineage>
        <taxon>Eukaryota</taxon>
        <taxon>Metazoa</taxon>
        <taxon>Chordata</taxon>
        <taxon>Craniata</taxon>
        <taxon>Vertebrata</taxon>
        <taxon>Euteleostomi</taxon>
        <taxon>Actinopterygii</taxon>
        <taxon>Neopterygii</taxon>
        <taxon>Teleostei</taxon>
        <taxon>Neoteleostei</taxon>
        <taxon>Acanthomorphata</taxon>
        <taxon>Carangaria</taxon>
        <taxon>Pleuronectiformes</taxon>
        <taxon>Pleuronectoidei</taxon>
        <taxon>Pleuronectidae</taxon>
        <taxon>Pleuronectes</taxon>
    </lineage>
</organism>
<dbReference type="SMART" id="SM00054">
    <property type="entry name" value="EFh"/>
    <property type="match status" value="5"/>
</dbReference>
<keyword evidence="9" id="KW-0143">Chaperone</keyword>
<feature type="compositionally biased region" description="Basic and acidic residues" evidence="13">
    <location>
        <begin position="226"/>
        <end position="247"/>
    </location>
</feature>
<dbReference type="GO" id="GO:0005788">
    <property type="term" value="C:endoplasmic reticulum lumen"/>
    <property type="evidence" value="ECO:0007669"/>
    <property type="project" value="UniProtKB-SubCell"/>
</dbReference>
<dbReference type="InterPro" id="IPR002048">
    <property type="entry name" value="EF_hand_dom"/>
</dbReference>
<evidence type="ECO:0000256" key="12">
    <source>
        <dbReference type="ARBA" id="ARBA00072696"/>
    </source>
</evidence>
<evidence type="ECO:0000256" key="7">
    <source>
        <dbReference type="ARBA" id="ARBA00022837"/>
    </source>
</evidence>
<dbReference type="GO" id="GO:0015031">
    <property type="term" value="P:protein transport"/>
    <property type="evidence" value="ECO:0007669"/>
    <property type="project" value="UniProtKB-ARBA"/>
</dbReference>
<feature type="region of interest" description="Disordered" evidence="13">
    <location>
        <begin position="216"/>
        <end position="247"/>
    </location>
</feature>
<dbReference type="PANTHER" id="PTHR10827">
    <property type="entry name" value="RETICULOCALBIN"/>
    <property type="match status" value="1"/>
</dbReference>
<evidence type="ECO:0000259" key="15">
    <source>
        <dbReference type="PROSITE" id="PS50222"/>
    </source>
</evidence>
<keyword evidence="4 14" id="KW-0732">Signal</keyword>
<evidence type="ECO:0000256" key="9">
    <source>
        <dbReference type="ARBA" id="ARBA00023186"/>
    </source>
</evidence>
<feature type="chain" id="PRO_5040175979" description="Reticulocalbin-3" evidence="14">
    <location>
        <begin position="19"/>
        <end position="310"/>
    </location>
</feature>
<dbReference type="InterPro" id="IPR018247">
    <property type="entry name" value="EF_Hand_1_Ca_BS"/>
</dbReference>
<evidence type="ECO:0000256" key="13">
    <source>
        <dbReference type="SAM" id="MobiDB-lite"/>
    </source>
</evidence>
<accession>A0A9N7YUI3</accession>
<keyword evidence="17" id="KW-1185">Reference proteome</keyword>
<keyword evidence="7" id="KW-0106">Calcium</keyword>
<dbReference type="AlphaFoldDB" id="A0A9N7YUI3"/>
<evidence type="ECO:0000256" key="1">
    <source>
        <dbReference type="ARBA" id="ARBA00004319"/>
    </source>
</evidence>
<dbReference type="PROSITE" id="PS00018">
    <property type="entry name" value="EF_HAND_1"/>
    <property type="match status" value="3"/>
</dbReference>
<comment type="subcellular location">
    <subcellularLocation>
        <location evidence="1">Endoplasmic reticulum lumen</location>
    </subcellularLocation>
</comment>
<evidence type="ECO:0000256" key="4">
    <source>
        <dbReference type="ARBA" id="ARBA00022729"/>
    </source>
</evidence>
<dbReference type="Pfam" id="PF13202">
    <property type="entry name" value="EF-hand_5"/>
    <property type="match status" value="2"/>
</dbReference>
<sequence length="310" mass="36387">MTRPLLLCLFFCVAFSRSKPTEKKNRVMEALLSHVQHEDDKGFEYDHEAFLGEDDAPEFDKLPLEESLRRLGLIVDRIDVNKDEFISEDELQLWIQSVQRNHTFHQMESQWDHYDADQDGLISWDEYKRTKYSDGTDLGSEFDYSRVMEREDRLFRAADRDADLKADKQEFIAFLHPENHQHTREVLVQETMGEIDKNGDGFIDLKEFMEDLNIPEGEENLPEGAETERQHFLDKKDKNKDGKLDKQETSDWLFRPDLSYSDAEAKHLVTESDTDKDGKLTKTEILNNHEMFVGSQVTNYGEALLRHDEF</sequence>
<comment type="subunit">
    <text evidence="11">Interacts with PCSK6 (immature form including the propeptide); probably involved in the maturation and the secretion of PCSK6.</text>
</comment>
<dbReference type="Proteomes" id="UP001153269">
    <property type="component" value="Unassembled WGS sequence"/>
</dbReference>
<dbReference type="PROSITE" id="PS50222">
    <property type="entry name" value="EF_HAND_2"/>
    <property type="match status" value="5"/>
</dbReference>
<gene>
    <name evidence="16" type="ORF">PLEPLA_LOCUS32671</name>
</gene>
<evidence type="ECO:0000313" key="17">
    <source>
        <dbReference type="Proteomes" id="UP001153269"/>
    </source>
</evidence>
<evidence type="ECO:0000256" key="2">
    <source>
        <dbReference type="ARBA" id="ARBA00006431"/>
    </source>
</evidence>
<comment type="caution">
    <text evidence="16">The sequence shown here is derived from an EMBL/GenBank/DDBJ whole genome shotgun (WGS) entry which is preliminary data.</text>
</comment>
<proteinExistence type="inferred from homology"/>
<feature type="domain" description="EF-hand" evidence="15">
    <location>
        <begin position="146"/>
        <end position="181"/>
    </location>
</feature>